<sequence length="129" mass="14932">MLQTRVEKLLKEKKKSKTRVRCLVIQDDQLLKLCLLKHGLYTGMKGQSTILFIYVLTIGKKWTIYLHNYTLENTYECALRRTTSRAASYRVLSSLSPEIFYVGHSINATVPHQGLNLIRPYCIVVQRAE</sequence>
<evidence type="ECO:0000313" key="1">
    <source>
        <dbReference type="EMBL" id="KAL3388164.1"/>
    </source>
</evidence>
<dbReference type="Proteomes" id="UP001627154">
    <property type="component" value="Unassembled WGS sequence"/>
</dbReference>
<gene>
    <name evidence="1" type="ORF">TKK_017198</name>
</gene>
<evidence type="ECO:0000313" key="2">
    <source>
        <dbReference type="Proteomes" id="UP001627154"/>
    </source>
</evidence>
<dbReference type="EMBL" id="JBJJXI010000136">
    <property type="protein sequence ID" value="KAL3388164.1"/>
    <property type="molecule type" value="Genomic_DNA"/>
</dbReference>
<protein>
    <submittedName>
        <fullName evidence="1">Uncharacterized protein</fullName>
    </submittedName>
</protein>
<organism evidence="1 2">
    <name type="scientific">Trichogramma kaykai</name>
    <dbReference type="NCBI Taxonomy" id="54128"/>
    <lineage>
        <taxon>Eukaryota</taxon>
        <taxon>Metazoa</taxon>
        <taxon>Ecdysozoa</taxon>
        <taxon>Arthropoda</taxon>
        <taxon>Hexapoda</taxon>
        <taxon>Insecta</taxon>
        <taxon>Pterygota</taxon>
        <taxon>Neoptera</taxon>
        <taxon>Endopterygota</taxon>
        <taxon>Hymenoptera</taxon>
        <taxon>Apocrita</taxon>
        <taxon>Proctotrupomorpha</taxon>
        <taxon>Chalcidoidea</taxon>
        <taxon>Trichogrammatidae</taxon>
        <taxon>Trichogramma</taxon>
    </lineage>
</organism>
<reference evidence="1 2" key="1">
    <citation type="journal article" date="2024" name="bioRxiv">
        <title>A reference genome for Trichogramma kaykai: A tiny desert-dwelling parasitoid wasp with competing sex-ratio distorters.</title>
        <authorList>
            <person name="Culotta J."/>
            <person name="Lindsey A.R."/>
        </authorList>
    </citation>
    <scope>NUCLEOTIDE SEQUENCE [LARGE SCALE GENOMIC DNA]</scope>
    <source>
        <strain evidence="1 2">KSX58</strain>
    </source>
</reference>
<comment type="caution">
    <text evidence="1">The sequence shown here is derived from an EMBL/GenBank/DDBJ whole genome shotgun (WGS) entry which is preliminary data.</text>
</comment>
<dbReference type="AlphaFoldDB" id="A0ABD2W638"/>
<name>A0ABD2W638_9HYME</name>
<accession>A0ABD2W638</accession>
<keyword evidence="2" id="KW-1185">Reference proteome</keyword>
<proteinExistence type="predicted"/>